<name>Q6SGZ8_9BACT</name>
<dbReference type="AlphaFoldDB" id="Q6SGZ8"/>
<proteinExistence type="predicted"/>
<feature type="domain" description="Glycoside hydrolase family 2 catalytic" evidence="1">
    <location>
        <begin position="62"/>
        <end position="159"/>
    </location>
</feature>
<evidence type="ECO:0000313" key="2">
    <source>
        <dbReference type="EMBL" id="AAR37821.1"/>
    </source>
</evidence>
<dbReference type="SUPFAM" id="SSF51445">
    <property type="entry name" value="(Trans)glycosidases"/>
    <property type="match status" value="1"/>
</dbReference>
<organism evidence="2">
    <name type="scientific">uncultured marine bacterium 443</name>
    <dbReference type="NCBI Taxonomy" id="257393"/>
    <lineage>
        <taxon>Bacteria</taxon>
        <taxon>environmental samples</taxon>
    </lineage>
</organism>
<reference evidence="2" key="1">
    <citation type="submission" date="2003-11" db="EMBL/GenBank/DDBJ databases">
        <authorList>
            <person name="Heidelberg J.F."/>
            <person name="Eisen J.A."/>
            <person name="Nelson W.C."/>
            <person name="DeLong E.F."/>
        </authorList>
    </citation>
    <scope>NUCLEOTIDE SEQUENCE</scope>
</reference>
<evidence type="ECO:0000259" key="1">
    <source>
        <dbReference type="Pfam" id="PF02836"/>
    </source>
</evidence>
<dbReference type="EMBL" id="AY458640">
    <property type="protein sequence ID" value="AAR37821.1"/>
    <property type="molecule type" value="Genomic_DNA"/>
</dbReference>
<gene>
    <name evidence="2" type="ORF">MBMO_EBAC000-65D02.15</name>
</gene>
<protein>
    <recommendedName>
        <fullName evidence="1">Glycoside hydrolase family 2 catalytic domain-containing protein</fullName>
    </recommendedName>
</protein>
<sequence length="423" mass="46804">MAKVCLVGDGTDGYRLEVDGAPFYVKGAGLEFGQLASLAGAGGNTFRTWRVNNGERSAEDILDEAQSLGLMVCMGLDMARERHGFDYSDVQAVALQNEQMMLDVERLKDHPALLMWGLGNELNLRATNTAVWDAVEDLATRIKAADSNHPVTTMLAGIDEATVSAIATKAPSLDFLSFQIYGEIDQLPQLLSRAGYDGPYQLTEWGPTGHWESPKTEWGRPIEPSSSQKARDISRRYNTIILADRRRCLGAYIFLWGQKQERTPTWYSMFLEDGKHTEAVEVMNHAWTGQSPKRHSLQIKSLTLSGQPASASVTGQVDDRLHAQLALLETKGNPTISWTVCTEVSRALESDGGDFEPTPPNVLSSVGTQNTDFAFQLSQPGEYRLFCQVDMPDATSAVVNLPFLVKPKSRTRNGFLNLFRRRI</sequence>
<dbReference type="Pfam" id="PF02836">
    <property type="entry name" value="Glyco_hydro_2_C"/>
    <property type="match status" value="1"/>
</dbReference>
<dbReference type="GO" id="GO:0005975">
    <property type="term" value="P:carbohydrate metabolic process"/>
    <property type="evidence" value="ECO:0007669"/>
    <property type="project" value="InterPro"/>
</dbReference>
<accession>Q6SGZ8</accession>
<reference evidence="2" key="2">
    <citation type="submission" date="2003-12" db="EMBL/GenBank/DDBJ databases">
        <title>Monterey Bay Coastal Ocean Microbial Observatory environmental clone sequencing.</title>
        <authorList>
            <person name="DeLong E.F."/>
        </authorList>
    </citation>
    <scope>NUCLEOTIDE SEQUENCE</scope>
</reference>
<dbReference type="InterPro" id="IPR006103">
    <property type="entry name" value="Glyco_hydro_2_cat"/>
</dbReference>
<dbReference type="InterPro" id="IPR017853">
    <property type="entry name" value="GH"/>
</dbReference>
<dbReference type="GO" id="GO:0004553">
    <property type="term" value="F:hydrolase activity, hydrolyzing O-glycosyl compounds"/>
    <property type="evidence" value="ECO:0007669"/>
    <property type="project" value="InterPro"/>
</dbReference>
<dbReference type="Gene3D" id="3.20.20.80">
    <property type="entry name" value="Glycosidases"/>
    <property type="match status" value="1"/>
</dbReference>